<comment type="caution">
    <text evidence="9">The sequence shown here is derived from an EMBL/GenBank/DDBJ whole genome shotgun (WGS) entry which is preliminary data.</text>
</comment>
<dbReference type="Pfam" id="PF03962">
    <property type="entry name" value="Mnd1"/>
    <property type="match status" value="1"/>
</dbReference>
<evidence type="ECO:0000256" key="3">
    <source>
        <dbReference type="ARBA" id="ARBA00023054"/>
    </source>
</evidence>
<dbReference type="Proteomes" id="UP000193642">
    <property type="component" value="Unassembled WGS sequence"/>
</dbReference>
<evidence type="ECO:0000256" key="2">
    <source>
        <dbReference type="ARBA" id="ARBA00005981"/>
    </source>
</evidence>
<dbReference type="GO" id="GO:0000709">
    <property type="term" value="P:meiotic joint molecule formation"/>
    <property type="evidence" value="ECO:0007669"/>
    <property type="project" value="EnsemblFungi"/>
</dbReference>
<dbReference type="GO" id="GO:0120230">
    <property type="term" value="F:recombinase activator activity"/>
    <property type="evidence" value="ECO:0007669"/>
    <property type="project" value="EnsemblFungi"/>
</dbReference>
<comment type="function">
    <text evidence="5">Required for proper homologous chromosome pairing and efficient cross-over and intragenic recombination during meiosis.</text>
</comment>
<evidence type="ECO:0000313" key="10">
    <source>
        <dbReference type="Proteomes" id="UP000193642"/>
    </source>
</evidence>
<dbReference type="Pfam" id="PF18517">
    <property type="entry name" value="LZ3wCH"/>
    <property type="match status" value="1"/>
</dbReference>
<evidence type="ECO:0000256" key="6">
    <source>
        <dbReference type="SAM" id="Coils"/>
    </source>
</evidence>
<evidence type="ECO:0000256" key="5">
    <source>
        <dbReference type="PIRNR" id="PIRNR026991"/>
    </source>
</evidence>
<keyword evidence="4 5" id="KW-0539">Nucleus</keyword>
<dbReference type="GO" id="GO:0010774">
    <property type="term" value="P:meiotic strand invasion involved in reciprocal meiotic recombination"/>
    <property type="evidence" value="ECO:0007669"/>
    <property type="project" value="EnsemblFungi"/>
</dbReference>
<dbReference type="OrthoDB" id="273345at2759"/>
<evidence type="ECO:0000256" key="4">
    <source>
        <dbReference type="ARBA" id="ARBA00023242"/>
    </source>
</evidence>
<accession>A0A1Y2ARL4</accession>
<dbReference type="STRING" id="329046.A0A1Y2ARL4"/>
<dbReference type="EMBL" id="MCGO01000134">
    <property type="protein sequence ID" value="ORY25104.1"/>
    <property type="molecule type" value="Genomic_DNA"/>
</dbReference>
<feature type="domain" description="Leucine zipper with capping helix" evidence="8">
    <location>
        <begin position="153"/>
        <end position="205"/>
    </location>
</feature>
<dbReference type="AlphaFoldDB" id="A0A1Y2ARL4"/>
<evidence type="ECO:0000259" key="8">
    <source>
        <dbReference type="Pfam" id="PF18517"/>
    </source>
</evidence>
<organism evidence="9 10">
    <name type="scientific">Rhizoclosmatium globosum</name>
    <dbReference type="NCBI Taxonomy" id="329046"/>
    <lineage>
        <taxon>Eukaryota</taxon>
        <taxon>Fungi</taxon>
        <taxon>Fungi incertae sedis</taxon>
        <taxon>Chytridiomycota</taxon>
        <taxon>Chytridiomycota incertae sedis</taxon>
        <taxon>Chytridiomycetes</taxon>
        <taxon>Chytridiales</taxon>
        <taxon>Chytriomycetaceae</taxon>
        <taxon>Rhizoclosmatium</taxon>
    </lineage>
</organism>
<dbReference type="InterPro" id="IPR040661">
    <property type="entry name" value="LZ3wCH"/>
</dbReference>
<comment type="subcellular location">
    <subcellularLocation>
        <location evidence="1 5">Nucleus</location>
    </subcellularLocation>
</comment>
<evidence type="ECO:0000259" key="7">
    <source>
        <dbReference type="Pfam" id="PF03962"/>
    </source>
</evidence>
<keyword evidence="3 6" id="KW-0175">Coiled coil</keyword>
<protein>
    <recommendedName>
        <fullName evidence="5">Meiotic nuclear division protein 1</fullName>
    </recommendedName>
</protein>
<sequence>MSGRKKPLSQQEKLAKLLELFHESRDVWILKDLEKTAAKEKGIVGNTVKEILDMLVSDGLVTQEKIGISNFFWSFPGAAAATKKRQREELESEVASAKQRKVQLDSDFEAARIGREETEERSDLLVRVKEAQARLSALKTELVQFKDCDPALIDAKEKAAVIARDAANRWTDNVFCLQSYCRDRFGMDAATFCRNFQIPEEFDHIA</sequence>
<proteinExistence type="inferred from homology"/>
<name>A0A1Y2ARL4_9FUNG</name>
<dbReference type="InterPro" id="IPR005647">
    <property type="entry name" value="Mnd1"/>
</dbReference>
<evidence type="ECO:0000256" key="1">
    <source>
        <dbReference type="ARBA" id="ARBA00004123"/>
    </source>
</evidence>
<dbReference type="InterPro" id="IPR040453">
    <property type="entry name" value="Mnd1_HTH"/>
</dbReference>
<dbReference type="PIRSF" id="PIRSF026991">
    <property type="entry name" value="Mnd1"/>
    <property type="match status" value="1"/>
</dbReference>
<comment type="similarity">
    <text evidence="2 5">Belongs to the MND1 family.</text>
</comment>
<keyword evidence="10" id="KW-1185">Reference proteome</keyword>
<dbReference type="GO" id="GO:0000785">
    <property type="term" value="C:chromatin"/>
    <property type="evidence" value="ECO:0007669"/>
    <property type="project" value="EnsemblFungi"/>
</dbReference>
<feature type="coiled-coil region" evidence="6">
    <location>
        <begin position="80"/>
        <end position="148"/>
    </location>
</feature>
<gene>
    <name evidence="9" type="ORF">BCR33DRAFT_727160</name>
</gene>
<evidence type="ECO:0000313" key="9">
    <source>
        <dbReference type="EMBL" id="ORY25104.1"/>
    </source>
</evidence>
<reference evidence="9 10" key="1">
    <citation type="submission" date="2016-07" db="EMBL/GenBank/DDBJ databases">
        <title>Pervasive Adenine N6-methylation of Active Genes in Fungi.</title>
        <authorList>
            <consortium name="DOE Joint Genome Institute"/>
            <person name="Mondo S.J."/>
            <person name="Dannebaum R.O."/>
            <person name="Kuo R.C."/>
            <person name="Labutti K."/>
            <person name="Haridas S."/>
            <person name="Kuo A."/>
            <person name="Salamov A."/>
            <person name="Ahrendt S.R."/>
            <person name="Lipzen A."/>
            <person name="Sullivan W."/>
            <person name="Andreopoulos W.B."/>
            <person name="Clum A."/>
            <person name="Lindquist E."/>
            <person name="Daum C."/>
            <person name="Ramamoorthy G.K."/>
            <person name="Gryganskyi A."/>
            <person name="Culley D."/>
            <person name="Magnuson J.K."/>
            <person name="James T.Y."/>
            <person name="O'Malley M.A."/>
            <person name="Stajich J.E."/>
            <person name="Spatafora J.W."/>
            <person name="Visel A."/>
            <person name="Grigoriev I.V."/>
        </authorList>
    </citation>
    <scope>NUCLEOTIDE SEQUENCE [LARGE SCALE GENOMIC DNA]</scope>
    <source>
        <strain evidence="9 10">JEL800</strain>
    </source>
</reference>
<dbReference type="GO" id="GO:0003690">
    <property type="term" value="F:double-stranded DNA binding"/>
    <property type="evidence" value="ECO:0007669"/>
    <property type="project" value="InterPro"/>
</dbReference>
<dbReference type="GO" id="GO:0005634">
    <property type="term" value="C:nucleus"/>
    <property type="evidence" value="ECO:0007669"/>
    <property type="project" value="UniProtKB-SubCell"/>
</dbReference>
<dbReference type="GO" id="GO:0120231">
    <property type="term" value="C:DNA recombinase auxiliary factor complex"/>
    <property type="evidence" value="ECO:0007669"/>
    <property type="project" value="EnsemblFungi"/>
</dbReference>
<feature type="domain" description="Mnd1 HTH" evidence="7">
    <location>
        <begin position="17"/>
        <end position="76"/>
    </location>
</feature>